<evidence type="ECO:0000313" key="2">
    <source>
        <dbReference type="EMBL" id="KAJ8372726.1"/>
    </source>
</evidence>
<sequence>MDGRLISVVAVVMGCLMLAVPGSAQNGTDVSVGTLTGCDPAVNGSCLFVSTRPATTTRTTEVSFQLRGSSTGYIAVGLSTDDSAGGNDSFYICVNNVSSVIFLTAVLDNDVLTVCNLSVSAVLGSVSGDVIQCSFTAEGLNATRLRGPATSFFVILASGTFINGQPGDPDIVLITSLAVDLTTAGNGTNPTAIVPLANATMTTSNARQHVSHGLLLLIGLLLLCL</sequence>
<comment type="caution">
    <text evidence="2">The sequence shown here is derived from an EMBL/GenBank/DDBJ whole genome shotgun (WGS) entry which is preliminary data.</text>
</comment>
<dbReference type="GO" id="GO:0099072">
    <property type="term" value="P:regulation of postsynaptic membrane neurotransmitter receptor levels"/>
    <property type="evidence" value="ECO:0007669"/>
    <property type="project" value="TreeGrafter"/>
</dbReference>
<organism evidence="2 3">
    <name type="scientific">Aldrovandia affinis</name>
    <dbReference type="NCBI Taxonomy" id="143900"/>
    <lineage>
        <taxon>Eukaryota</taxon>
        <taxon>Metazoa</taxon>
        <taxon>Chordata</taxon>
        <taxon>Craniata</taxon>
        <taxon>Vertebrata</taxon>
        <taxon>Euteleostomi</taxon>
        <taxon>Actinopterygii</taxon>
        <taxon>Neopterygii</taxon>
        <taxon>Teleostei</taxon>
        <taxon>Notacanthiformes</taxon>
        <taxon>Halosauridae</taxon>
        <taxon>Aldrovandia</taxon>
    </lineage>
</organism>
<keyword evidence="1" id="KW-0732">Signal</keyword>
<dbReference type="AlphaFoldDB" id="A0AAD7RA75"/>
<dbReference type="InterPro" id="IPR042789">
    <property type="entry name" value="FRRS1L"/>
</dbReference>
<dbReference type="PROSITE" id="PS51257">
    <property type="entry name" value="PROKAR_LIPOPROTEIN"/>
    <property type="match status" value="1"/>
</dbReference>
<evidence type="ECO:0000256" key="1">
    <source>
        <dbReference type="SAM" id="SignalP"/>
    </source>
</evidence>
<dbReference type="Proteomes" id="UP001221898">
    <property type="component" value="Unassembled WGS sequence"/>
</dbReference>
<gene>
    <name evidence="2" type="ORF">AAFF_G00277340</name>
</gene>
<proteinExistence type="predicted"/>
<protein>
    <recommendedName>
        <fullName evidence="4">Ferric-chelate reductase 1</fullName>
    </recommendedName>
</protein>
<feature type="chain" id="PRO_5042117460" description="Ferric-chelate reductase 1" evidence="1">
    <location>
        <begin position="25"/>
        <end position="225"/>
    </location>
</feature>
<feature type="signal peptide" evidence="1">
    <location>
        <begin position="1"/>
        <end position="24"/>
    </location>
</feature>
<dbReference type="PANTHER" id="PTHR46902:SF1">
    <property type="entry name" value="DOMON DOMAIN-CONTAINING PROTEIN FRRS1L"/>
    <property type="match status" value="1"/>
</dbReference>
<name>A0AAD7RA75_9TELE</name>
<evidence type="ECO:0000313" key="3">
    <source>
        <dbReference type="Proteomes" id="UP001221898"/>
    </source>
</evidence>
<reference evidence="2" key="1">
    <citation type="journal article" date="2023" name="Science">
        <title>Genome structures resolve the early diversification of teleost fishes.</title>
        <authorList>
            <person name="Parey E."/>
            <person name="Louis A."/>
            <person name="Montfort J."/>
            <person name="Bouchez O."/>
            <person name="Roques C."/>
            <person name="Iampietro C."/>
            <person name="Lluch J."/>
            <person name="Castinel A."/>
            <person name="Donnadieu C."/>
            <person name="Desvignes T."/>
            <person name="Floi Bucao C."/>
            <person name="Jouanno E."/>
            <person name="Wen M."/>
            <person name="Mejri S."/>
            <person name="Dirks R."/>
            <person name="Jansen H."/>
            <person name="Henkel C."/>
            <person name="Chen W.J."/>
            <person name="Zahm M."/>
            <person name="Cabau C."/>
            <person name="Klopp C."/>
            <person name="Thompson A.W."/>
            <person name="Robinson-Rechavi M."/>
            <person name="Braasch I."/>
            <person name="Lecointre G."/>
            <person name="Bobe J."/>
            <person name="Postlethwait J.H."/>
            <person name="Berthelot C."/>
            <person name="Roest Crollius H."/>
            <person name="Guiguen Y."/>
        </authorList>
    </citation>
    <scope>NUCLEOTIDE SEQUENCE</scope>
    <source>
        <strain evidence="2">NC1722</strain>
    </source>
</reference>
<dbReference type="PANTHER" id="PTHR46902">
    <property type="entry name" value="DOMON DOMAIN-CONTAINING PROTEIN FRRS1L"/>
    <property type="match status" value="1"/>
</dbReference>
<dbReference type="EMBL" id="JAINUG010000388">
    <property type="protein sequence ID" value="KAJ8372726.1"/>
    <property type="molecule type" value="Genomic_DNA"/>
</dbReference>
<evidence type="ECO:0008006" key="4">
    <source>
        <dbReference type="Google" id="ProtNLM"/>
    </source>
</evidence>
<accession>A0AAD7RA75</accession>
<dbReference type="GO" id="GO:1900449">
    <property type="term" value="P:regulation of glutamate receptor signaling pathway"/>
    <property type="evidence" value="ECO:0007669"/>
    <property type="project" value="InterPro"/>
</dbReference>
<keyword evidence="3" id="KW-1185">Reference proteome</keyword>